<feature type="transmembrane region" description="Helical" evidence="6">
    <location>
        <begin position="20"/>
        <end position="41"/>
    </location>
</feature>
<evidence type="ECO:0000256" key="5">
    <source>
        <dbReference type="ARBA" id="ARBA00023136"/>
    </source>
</evidence>
<evidence type="ECO:0000256" key="6">
    <source>
        <dbReference type="SAM" id="Phobius"/>
    </source>
</evidence>
<dbReference type="Gene3D" id="1.20.1250.20">
    <property type="entry name" value="MFS general substrate transporter like domains"/>
    <property type="match status" value="1"/>
</dbReference>
<gene>
    <name evidence="8" type="ORF">A8975_2646</name>
</gene>
<evidence type="ECO:0000313" key="8">
    <source>
        <dbReference type="EMBL" id="TDY07585.1"/>
    </source>
</evidence>
<feature type="transmembrane region" description="Helical" evidence="6">
    <location>
        <begin position="181"/>
        <end position="201"/>
    </location>
</feature>
<organism evidence="8 9">
    <name type="scientific">Meridianimaribacter flavus</name>
    <dbReference type="NCBI Taxonomy" id="571115"/>
    <lineage>
        <taxon>Bacteria</taxon>
        <taxon>Pseudomonadati</taxon>
        <taxon>Bacteroidota</taxon>
        <taxon>Flavobacteriia</taxon>
        <taxon>Flavobacteriales</taxon>
        <taxon>Flavobacteriaceae</taxon>
        <taxon>Meridianimaribacter</taxon>
    </lineage>
</organism>
<evidence type="ECO:0000256" key="1">
    <source>
        <dbReference type="ARBA" id="ARBA00004141"/>
    </source>
</evidence>
<evidence type="ECO:0000259" key="7">
    <source>
        <dbReference type="PROSITE" id="PS50850"/>
    </source>
</evidence>
<keyword evidence="2" id="KW-0813">Transport</keyword>
<comment type="subcellular location">
    <subcellularLocation>
        <location evidence="1">Membrane</location>
        <topology evidence="1">Multi-pass membrane protein</topology>
    </subcellularLocation>
</comment>
<accession>A0ABY2G3F3</accession>
<keyword evidence="3 6" id="KW-0812">Transmembrane</keyword>
<dbReference type="InterPro" id="IPR036259">
    <property type="entry name" value="MFS_trans_sf"/>
</dbReference>
<dbReference type="InterPro" id="IPR011701">
    <property type="entry name" value="MFS"/>
</dbReference>
<reference evidence="8 9" key="1">
    <citation type="submission" date="2019-03" db="EMBL/GenBank/DDBJ databases">
        <title>Genomic Encyclopedia of Type Strains, Phase III (KMG-III): the genomes of soil and plant-associated and newly described type strains.</title>
        <authorList>
            <person name="Whitman W."/>
        </authorList>
    </citation>
    <scope>NUCLEOTIDE SEQUENCE [LARGE SCALE GENOMIC DNA]</scope>
    <source>
        <strain evidence="8 9">CGMCC 1.10957</strain>
    </source>
</reference>
<dbReference type="InterPro" id="IPR004752">
    <property type="entry name" value="AmpG_permease/AT-1"/>
</dbReference>
<dbReference type="PROSITE" id="PS50850">
    <property type="entry name" value="MFS"/>
    <property type="match status" value="1"/>
</dbReference>
<keyword evidence="9" id="KW-1185">Reference proteome</keyword>
<dbReference type="Pfam" id="PF07690">
    <property type="entry name" value="MFS_1"/>
    <property type="match status" value="1"/>
</dbReference>
<feature type="transmembrane region" description="Helical" evidence="6">
    <location>
        <begin position="316"/>
        <end position="334"/>
    </location>
</feature>
<feature type="transmembrane region" description="Helical" evidence="6">
    <location>
        <begin position="246"/>
        <end position="269"/>
    </location>
</feature>
<keyword evidence="5 6" id="KW-0472">Membrane</keyword>
<feature type="transmembrane region" description="Helical" evidence="6">
    <location>
        <begin position="281"/>
        <end position="304"/>
    </location>
</feature>
<comment type="caution">
    <text evidence="8">The sequence shown here is derived from an EMBL/GenBank/DDBJ whole genome shotgun (WGS) entry which is preliminary data.</text>
</comment>
<evidence type="ECO:0000256" key="4">
    <source>
        <dbReference type="ARBA" id="ARBA00022989"/>
    </source>
</evidence>
<dbReference type="InterPro" id="IPR020846">
    <property type="entry name" value="MFS_dom"/>
</dbReference>
<feature type="domain" description="Major facilitator superfamily (MFS) profile" evidence="7">
    <location>
        <begin position="19"/>
        <end position="428"/>
    </location>
</feature>
<proteinExistence type="predicted"/>
<keyword evidence="4 6" id="KW-1133">Transmembrane helix</keyword>
<feature type="transmembrane region" description="Helical" evidence="6">
    <location>
        <begin position="340"/>
        <end position="363"/>
    </location>
</feature>
<sequence length="444" mass="49267">MKSQNIKPHKTLSNNVITRYVSFSILYLAQGIPEGITFYAIPAWLAMNGKSPAEIATFISIALIPWSFKIVVAPLMDRYTFLSMGRKRPWVILGQLGLILSFLAYGIVPDPLNNITGLMVAGFCVNFFGAFQDVATDGMAIDMVPVKEQARANGLMWGTKIIGTSLSLLVGTFLINTIGFSLAISSVAITVALIILVPIFIKERPGEKLLPWTKGKISSESLNKQSRNWKQLLNNLLKVVKQPTSMLFLIAVFVVSNLFGVVDALFPIFTVQELGWTNTSFSQVFSTVNIISGIVGMLIGGYLVDKHGKLKMINHYLILIIISILIFSFLVNSWSSKIVVYGFMFLYGCLYVSLTIAIFAAAMHLCWKTVAASQFTLYMTISNLGRSTGAALLGMLKSYFSWEVLFLLITLIPLLTIVILKFTNFKKHQEKVKSFKNINISYSD</sequence>
<feature type="transmembrane region" description="Helical" evidence="6">
    <location>
        <begin position="53"/>
        <end position="76"/>
    </location>
</feature>
<dbReference type="EMBL" id="SOQZ01000007">
    <property type="protein sequence ID" value="TDY07585.1"/>
    <property type="molecule type" value="Genomic_DNA"/>
</dbReference>
<dbReference type="Proteomes" id="UP000294930">
    <property type="component" value="Unassembled WGS sequence"/>
</dbReference>
<dbReference type="SUPFAM" id="SSF103473">
    <property type="entry name" value="MFS general substrate transporter"/>
    <property type="match status" value="1"/>
</dbReference>
<feature type="transmembrane region" description="Helical" evidence="6">
    <location>
        <begin position="155"/>
        <end position="175"/>
    </location>
</feature>
<feature type="transmembrane region" description="Helical" evidence="6">
    <location>
        <begin position="402"/>
        <end position="423"/>
    </location>
</feature>
<dbReference type="PANTHER" id="PTHR12778:SF10">
    <property type="entry name" value="MAJOR FACILITATOR SUPERFAMILY DOMAIN-CONTAINING PROTEIN 3"/>
    <property type="match status" value="1"/>
</dbReference>
<protein>
    <submittedName>
        <fullName evidence="8">PAT family beta-lactamase induction signal transducer AmpG</fullName>
    </submittedName>
</protein>
<evidence type="ECO:0000256" key="2">
    <source>
        <dbReference type="ARBA" id="ARBA00022448"/>
    </source>
</evidence>
<dbReference type="PANTHER" id="PTHR12778">
    <property type="entry name" value="SOLUTE CARRIER FAMILY 33 ACETYL-COA TRANSPORTER -RELATED"/>
    <property type="match status" value="1"/>
</dbReference>
<feature type="transmembrane region" description="Helical" evidence="6">
    <location>
        <begin position="375"/>
        <end position="396"/>
    </location>
</feature>
<feature type="transmembrane region" description="Helical" evidence="6">
    <location>
        <begin position="88"/>
        <end position="108"/>
    </location>
</feature>
<feature type="transmembrane region" description="Helical" evidence="6">
    <location>
        <begin position="114"/>
        <end position="134"/>
    </location>
</feature>
<dbReference type="RefSeq" id="WP_131507788.1">
    <property type="nucleotide sequence ID" value="NZ_SOQZ01000007.1"/>
</dbReference>
<evidence type="ECO:0000313" key="9">
    <source>
        <dbReference type="Proteomes" id="UP000294930"/>
    </source>
</evidence>
<name>A0ABY2G3F3_9FLAO</name>
<evidence type="ECO:0000256" key="3">
    <source>
        <dbReference type="ARBA" id="ARBA00022692"/>
    </source>
</evidence>